<accession>A0ABZ0J6X8</accession>
<keyword evidence="2" id="KW-1185">Reference proteome</keyword>
<sequence length="119" mass="12919">MSVTEPTMIGLSEKAHALLSQMKDDNFLAEMADGYRLGIGLALSQGIEPEDVPQKRTVFSVATIDPDQEIATAIRALIDLKGGSVYRMAERLADWGVIELSKRFDGTPINIGTLVPKSD</sequence>
<evidence type="ECO:0000313" key="2">
    <source>
        <dbReference type="Proteomes" id="UP001303211"/>
    </source>
</evidence>
<dbReference type="Proteomes" id="UP001303211">
    <property type="component" value="Chromosome"/>
</dbReference>
<reference evidence="1 2" key="1">
    <citation type="submission" date="2023-03" db="EMBL/GenBank/DDBJ databases">
        <title>Diaphorobacter basophil sp. nov., isolated from a sewage-treatment plant.</title>
        <authorList>
            <person name="Yang K."/>
        </authorList>
    </citation>
    <scope>NUCLEOTIDE SEQUENCE [LARGE SCALE GENOMIC DNA]</scope>
    <source>
        <strain evidence="1 2">Y-1</strain>
    </source>
</reference>
<organism evidence="1 2">
    <name type="scientific">Diaphorobacter limosus</name>
    <dbReference type="NCBI Taxonomy" id="3036128"/>
    <lineage>
        <taxon>Bacteria</taxon>
        <taxon>Pseudomonadati</taxon>
        <taxon>Pseudomonadota</taxon>
        <taxon>Betaproteobacteria</taxon>
        <taxon>Burkholderiales</taxon>
        <taxon>Comamonadaceae</taxon>
        <taxon>Diaphorobacter</taxon>
    </lineage>
</organism>
<evidence type="ECO:0000313" key="1">
    <source>
        <dbReference type="EMBL" id="WOO34020.1"/>
    </source>
</evidence>
<gene>
    <name evidence="1" type="ORF">P4826_08170</name>
</gene>
<dbReference type="EMBL" id="CP136921">
    <property type="protein sequence ID" value="WOO34020.1"/>
    <property type="molecule type" value="Genomic_DNA"/>
</dbReference>
<dbReference type="RefSeq" id="WP_317703348.1">
    <property type="nucleotide sequence ID" value="NZ_CP136921.1"/>
</dbReference>
<protein>
    <submittedName>
        <fullName evidence="1">Uncharacterized protein</fullName>
    </submittedName>
</protein>
<proteinExistence type="predicted"/>
<name>A0ABZ0J6X8_9BURK</name>